<reference evidence="1 2" key="1">
    <citation type="journal article" date="2021" name="Nat. Commun.">
        <title>Incipient diploidization of the medicinal plant Perilla within 10,000 years.</title>
        <authorList>
            <person name="Zhang Y."/>
            <person name="Shen Q."/>
            <person name="Leng L."/>
            <person name="Zhang D."/>
            <person name="Chen S."/>
            <person name="Shi Y."/>
            <person name="Ning Z."/>
            <person name="Chen S."/>
        </authorList>
    </citation>
    <scope>NUCLEOTIDE SEQUENCE [LARGE SCALE GENOMIC DNA]</scope>
    <source>
        <strain evidence="2">cv. PC099</strain>
    </source>
</reference>
<protein>
    <submittedName>
        <fullName evidence="1">Uncharacterized protein</fullName>
    </submittedName>
</protein>
<comment type="caution">
    <text evidence="1">The sequence shown here is derived from an EMBL/GenBank/DDBJ whole genome shotgun (WGS) entry which is preliminary data.</text>
</comment>
<keyword evidence="2" id="KW-1185">Reference proteome</keyword>
<accession>A0AAD4ITB1</accession>
<evidence type="ECO:0000313" key="1">
    <source>
        <dbReference type="EMBL" id="KAH6821147.1"/>
    </source>
</evidence>
<proteinExistence type="predicted"/>
<organism evidence="1 2">
    <name type="scientific">Perilla frutescens var. hirtella</name>
    <name type="common">Perilla citriodora</name>
    <name type="synonym">Perilla setoyensis</name>
    <dbReference type="NCBI Taxonomy" id="608512"/>
    <lineage>
        <taxon>Eukaryota</taxon>
        <taxon>Viridiplantae</taxon>
        <taxon>Streptophyta</taxon>
        <taxon>Embryophyta</taxon>
        <taxon>Tracheophyta</taxon>
        <taxon>Spermatophyta</taxon>
        <taxon>Magnoliopsida</taxon>
        <taxon>eudicotyledons</taxon>
        <taxon>Gunneridae</taxon>
        <taxon>Pentapetalae</taxon>
        <taxon>asterids</taxon>
        <taxon>lamiids</taxon>
        <taxon>Lamiales</taxon>
        <taxon>Lamiaceae</taxon>
        <taxon>Nepetoideae</taxon>
        <taxon>Elsholtzieae</taxon>
        <taxon>Perilla</taxon>
    </lineage>
</organism>
<dbReference type="PANTHER" id="PTHR34788">
    <property type="entry name" value="F15I1.22"/>
    <property type="match status" value="1"/>
</dbReference>
<dbReference type="EMBL" id="SDAM02002666">
    <property type="protein sequence ID" value="KAH6821147.1"/>
    <property type="molecule type" value="Genomic_DNA"/>
</dbReference>
<evidence type="ECO:0000313" key="2">
    <source>
        <dbReference type="Proteomes" id="UP001190926"/>
    </source>
</evidence>
<name>A0AAD4ITB1_PERFH</name>
<dbReference type="Proteomes" id="UP001190926">
    <property type="component" value="Unassembled WGS sequence"/>
</dbReference>
<dbReference type="PANTHER" id="PTHR34788:SF4">
    <property type="entry name" value="F15I1.22"/>
    <property type="match status" value="1"/>
</dbReference>
<gene>
    <name evidence="1" type="ORF">C2S53_019662</name>
</gene>
<sequence>MTELAPHHHSATAFRWTLRRRRRRLATVRLGGKKRGGGSFLGRVKLQWVRAKYFSMLKKLKKYYHSLVEEMHTAEEEGAEESFRPKKHLQTNYYATVGYSWV</sequence>
<dbReference type="AlphaFoldDB" id="A0AAD4ITB1"/>